<dbReference type="Pfam" id="PF14249">
    <property type="entry name" value="Tocopherol_cycl"/>
    <property type="match status" value="1"/>
</dbReference>
<organism evidence="1 2">
    <name type="scientific">Phanerochaete carnosa (strain HHB-10118-sp)</name>
    <name type="common">White-rot fungus</name>
    <name type="synonym">Peniophora carnosa</name>
    <dbReference type="NCBI Taxonomy" id="650164"/>
    <lineage>
        <taxon>Eukaryota</taxon>
        <taxon>Fungi</taxon>
        <taxon>Dikarya</taxon>
        <taxon>Basidiomycota</taxon>
        <taxon>Agaricomycotina</taxon>
        <taxon>Agaricomycetes</taxon>
        <taxon>Polyporales</taxon>
        <taxon>Phanerochaetaceae</taxon>
        <taxon>Phanerochaete</taxon>
    </lineage>
</organism>
<dbReference type="InParanoid" id="K5V2T2"/>
<dbReference type="SUPFAM" id="SSF159245">
    <property type="entry name" value="AttH-like"/>
    <property type="match status" value="1"/>
</dbReference>
<dbReference type="GeneID" id="18916004"/>
<dbReference type="Proteomes" id="UP000008370">
    <property type="component" value="Unassembled WGS sequence"/>
</dbReference>
<dbReference type="KEGG" id="pco:PHACADRAFT_254191"/>
<protein>
    <submittedName>
        <fullName evidence="1">Uncharacterized protein</fullName>
    </submittedName>
</protein>
<dbReference type="AlphaFoldDB" id="K5V2T2"/>
<evidence type="ECO:0000313" key="2">
    <source>
        <dbReference type="Proteomes" id="UP000008370"/>
    </source>
</evidence>
<sequence length="262" mass="29416">MKLCNNIIDYTVQTSDPDLSLSLRVTERVPWSDVAPLAGPMGPLAILSRFLPLNWHVFCTSSKAEYLFTHAGRTHEGSGTSHVEKNWGASFPPGWIWSQSFADAEPKKSLCLAGGIALPGVEAYLIGYRSSRLHWDFQPPFAMSIWPLPSFMHVERDSRAGTFRLTVRTFTRKLVVTEHAPLESFMGVACPLADGHEPSFAYESFVARTRIEAWERWYPWQPWQLVEDGPCGVTSEGRPCSALEFGGSFSHLVRERSRKGEI</sequence>
<reference evidence="1 2" key="1">
    <citation type="journal article" date="2012" name="BMC Genomics">
        <title>Comparative genomics of the white-rot fungi, Phanerochaete carnosa and P. chrysosporium, to elucidate the genetic basis of the distinct wood types they colonize.</title>
        <authorList>
            <person name="Suzuki H."/>
            <person name="MacDonald J."/>
            <person name="Syed K."/>
            <person name="Salamov A."/>
            <person name="Hori C."/>
            <person name="Aerts A."/>
            <person name="Henrissat B."/>
            <person name="Wiebenga A."/>
            <person name="vanKuyk P.A."/>
            <person name="Barry K."/>
            <person name="Lindquist E."/>
            <person name="LaButti K."/>
            <person name="Lapidus A."/>
            <person name="Lucas S."/>
            <person name="Coutinho P."/>
            <person name="Gong Y."/>
            <person name="Samejima M."/>
            <person name="Mahadevan R."/>
            <person name="Abou-Zaid M."/>
            <person name="de Vries R.P."/>
            <person name="Igarashi K."/>
            <person name="Yadav J.S."/>
            <person name="Grigoriev I.V."/>
            <person name="Master E.R."/>
        </authorList>
    </citation>
    <scope>NUCLEOTIDE SEQUENCE [LARGE SCALE GENOMIC DNA]</scope>
    <source>
        <strain evidence="1 2">HHB-10118-sp</strain>
    </source>
</reference>
<dbReference type="EMBL" id="JH930471">
    <property type="protein sequence ID" value="EKM56846.1"/>
    <property type="molecule type" value="Genomic_DNA"/>
</dbReference>
<keyword evidence="2" id="KW-1185">Reference proteome</keyword>
<dbReference type="OrthoDB" id="5421239at2759"/>
<accession>K5V2T2</accession>
<proteinExistence type="predicted"/>
<evidence type="ECO:0000313" key="1">
    <source>
        <dbReference type="EMBL" id="EKM56846.1"/>
    </source>
</evidence>
<dbReference type="GO" id="GO:0009976">
    <property type="term" value="F:tocopherol cyclase activity"/>
    <property type="evidence" value="ECO:0007669"/>
    <property type="project" value="InterPro"/>
</dbReference>
<gene>
    <name evidence="1" type="ORF">PHACADRAFT_254191</name>
</gene>
<dbReference type="RefSeq" id="XP_007394678.1">
    <property type="nucleotide sequence ID" value="XM_007394616.1"/>
</dbReference>
<dbReference type="InterPro" id="IPR025893">
    <property type="entry name" value="Tocopherol_cyclase"/>
</dbReference>
<name>K5V2T2_PHACS</name>
<dbReference type="PANTHER" id="PTHR35309:SF4">
    <property type="entry name" value="TOCOPHEROL CYCLASE"/>
    <property type="match status" value="1"/>
</dbReference>
<dbReference type="HOGENOM" id="CLU_038105_0_0_1"/>
<dbReference type="PANTHER" id="PTHR35309">
    <property type="match status" value="1"/>
</dbReference>